<organism evidence="1 2">
    <name type="scientific">Amanita muscaria (strain Koide BX008)</name>
    <dbReference type="NCBI Taxonomy" id="946122"/>
    <lineage>
        <taxon>Eukaryota</taxon>
        <taxon>Fungi</taxon>
        <taxon>Dikarya</taxon>
        <taxon>Basidiomycota</taxon>
        <taxon>Agaricomycotina</taxon>
        <taxon>Agaricomycetes</taxon>
        <taxon>Agaricomycetidae</taxon>
        <taxon>Agaricales</taxon>
        <taxon>Pluteineae</taxon>
        <taxon>Amanitaceae</taxon>
        <taxon>Amanita</taxon>
    </lineage>
</organism>
<gene>
    <name evidence="1" type="ORF">M378DRAFT_156595</name>
</gene>
<protein>
    <submittedName>
        <fullName evidence="1">Uncharacterized protein</fullName>
    </submittedName>
</protein>
<accession>A0A0C2XMT4</accession>
<evidence type="ECO:0000313" key="2">
    <source>
        <dbReference type="Proteomes" id="UP000054549"/>
    </source>
</evidence>
<feature type="non-terminal residue" evidence="1">
    <location>
        <position position="71"/>
    </location>
</feature>
<dbReference type="Proteomes" id="UP000054549">
    <property type="component" value="Unassembled WGS sequence"/>
</dbReference>
<name>A0A0C2XMT4_AMAMK</name>
<evidence type="ECO:0000313" key="1">
    <source>
        <dbReference type="EMBL" id="KIL70453.1"/>
    </source>
</evidence>
<reference evidence="1 2" key="1">
    <citation type="submission" date="2014-04" db="EMBL/GenBank/DDBJ databases">
        <title>Evolutionary Origins and Diversification of the Mycorrhizal Mutualists.</title>
        <authorList>
            <consortium name="DOE Joint Genome Institute"/>
            <consortium name="Mycorrhizal Genomics Consortium"/>
            <person name="Kohler A."/>
            <person name="Kuo A."/>
            <person name="Nagy L.G."/>
            <person name="Floudas D."/>
            <person name="Copeland A."/>
            <person name="Barry K.W."/>
            <person name="Cichocki N."/>
            <person name="Veneault-Fourrey C."/>
            <person name="LaButti K."/>
            <person name="Lindquist E.A."/>
            <person name="Lipzen A."/>
            <person name="Lundell T."/>
            <person name="Morin E."/>
            <person name="Murat C."/>
            <person name="Riley R."/>
            <person name="Ohm R."/>
            <person name="Sun H."/>
            <person name="Tunlid A."/>
            <person name="Henrissat B."/>
            <person name="Grigoriev I.V."/>
            <person name="Hibbett D.S."/>
            <person name="Martin F."/>
        </authorList>
    </citation>
    <scope>NUCLEOTIDE SEQUENCE [LARGE SCALE GENOMIC DNA]</scope>
    <source>
        <strain evidence="1 2">Koide BX008</strain>
    </source>
</reference>
<keyword evidence="2" id="KW-1185">Reference proteome</keyword>
<dbReference type="InParanoid" id="A0A0C2XMT4"/>
<dbReference type="HOGENOM" id="CLU_2746800_0_0_1"/>
<dbReference type="EMBL" id="KN818224">
    <property type="protein sequence ID" value="KIL70453.1"/>
    <property type="molecule type" value="Genomic_DNA"/>
</dbReference>
<dbReference type="AlphaFoldDB" id="A0A0C2XMT4"/>
<sequence>MITWSSAILGFFAGNVHFLVRKSFPVIEILLGLEKGELNKKLCMMHPVLSMVPGESVGVYHQSFLEFLLDH</sequence>
<proteinExistence type="predicted"/>